<evidence type="ECO:0000256" key="3">
    <source>
        <dbReference type="ARBA" id="ARBA00022679"/>
    </source>
</evidence>
<keyword evidence="5" id="KW-0133">Cell shape</keyword>
<feature type="transmembrane region" description="Helical" evidence="17">
    <location>
        <begin position="349"/>
        <end position="372"/>
    </location>
</feature>
<dbReference type="GO" id="GO:0051301">
    <property type="term" value="P:cell division"/>
    <property type="evidence" value="ECO:0007669"/>
    <property type="project" value="UniProtKB-KW"/>
</dbReference>
<evidence type="ECO:0000256" key="2">
    <source>
        <dbReference type="ARBA" id="ARBA00022676"/>
    </source>
</evidence>
<dbReference type="EC" id="2.4.99.28" evidence="14"/>
<evidence type="ECO:0000313" key="21">
    <source>
        <dbReference type="Proteomes" id="UP001208692"/>
    </source>
</evidence>
<evidence type="ECO:0000313" key="18">
    <source>
        <dbReference type="EMBL" id="GJM50127.1"/>
    </source>
</evidence>
<keyword evidence="8 17" id="KW-0472">Membrane</keyword>
<evidence type="ECO:0000256" key="15">
    <source>
        <dbReference type="ARBA" id="ARBA00049902"/>
    </source>
</evidence>
<keyword evidence="6" id="KW-0573">Peptidoglycan synthesis</keyword>
<dbReference type="PANTHER" id="PTHR30474:SF2">
    <property type="entry name" value="PEPTIDOGLYCAN GLYCOSYLTRANSFERASE FTSW-RELATED"/>
    <property type="match status" value="1"/>
</dbReference>
<evidence type="ECO:0000313" key="20">
    <source>
        <dbReference type="Proteomes" id="UP001207736"/>
    </source>
</evidence>
<feature type="transmembrane region" description="Helical" evidence="17">
    <location>
        <begin position="53"/>
        <end position="71"/>
    </location>
</feature>
<comment type="subcellular location">
    <subcellularLocation>
        <location evidence="1">Membrane</location>
        <topology evidence="1">Multi-pass membrane protein</topology>
    </subcellularLocation>
</comment>
<evidence type="ECO:0000256" key="12">
    <source>
        <dbReference type="ARBA" id="ARBA00041185"/>
    </source>
</evidence>
<reference evidence="18 21" key="1">
    <citation type="submission" date="2021-11" db="EMBL/GenBank/DDBJ databases">
        <title>Draft genome sequence of Capnocytophaga sp. strain KC07075 isolated from cat oral cavity.</title>
        <authorList>
            <person name="Suzuki M."/>
            <person name="Imaoka K."/>
            <person name="Kimura M."/>
            <person name="Morikawa S."/>
            <person name="Maeda K."/>
        </authorList>
    </citation>
    <scope>NUCLEOTIDE SEQUENCE</scope>
    <source>
        <strain evidence="18">KC07075</strain>
        <strain evidence="19 21">KC07079</strain>
    </source>
</reference>
<feature type="transmembrane region" description="Helical" evidence="17">
    <location>
        <begin position="189"/>
        <end position="211"/>
    </location>
</feature>
<evidence type="ECO:0000313" key="19">
    <source>
        <dbReference type="EMBL" id="GJM53048.1"/>
    </source>
</evidence>
<keyword evidence="18" id="KW-0132">Cell division</keyword>
<feature type="region of interest" description="Disordered" evidence="16">
    <location>
        <begin position="380"/>
        <end position="405"/>
    </location>
</feature>
<proteinExistence type="inferred from homology"/>
<protein>
    <recommendedName>
        <fullName evidence="12">Probable peptidoglycan glycosyltransferase FtsW</fullName>
        <ecNumber evidence="14">2.4.99.28</ecNumber>
    </recommendedName>
    <alternativeName>
        <fullName evidence="13">Cell division protein FtsW</fullName>
    </alternativeName>
    <alternativeName>
        <fullName evidence="10">Cell wall polymerase</fullName>
    </alternativeName>
    <alternativeName>
        <fullName evidence="9">Peptidoglycan polymerase</fullName>
    </alternativeName>
</protein>
<dbReference type="PANTHER" id="PTHR30474">
    <property type="entry name" value="CELL CYCLE PROTEIN"/>
    <property type="match status" value="1"/>
</dbReference>
<dbReference type="GO" id="GO:0005886">
    <property type="term" value="C:plasma membrane"/>
    <property type="evidence" value="ECO:0007669"/>
    <property type="project" value="TreeGrafter"/>
</dbReference>
<organism evidence="18 20">
    <name type="scientific">Capnocytophaga catalasegens</name>
    <dbReference type="NCBI Taxonomy" id="1004260"/>
    <lineage>
        <taxon>Bacteria</taxon>
        <taxon>Pseudomonadati</taxon>
        <taxon>Bacteroidota</taxon>
        <taxon>Flavobacteriia</taxon>
        <taxon>Flavobacteriales</taxon>
        <taxon>Flavobacteriaceae</taxon>
        <taxon>Capnocytophaga</taxon>
    </lineage>
</organism>
<comment type="caution">
    <text evidence="18">The sequence shown here is derived from an EMBL/GenBank/DDBJ whole genome shotgun (WGS) entry which is preliminary data.</text>
</comment>
<evidence type="ECO:0000256" key="17">
    <source>
        <dbReference type="SAM" id="Phobius"/>
    </source>
</evidence>
<evidence type="ECO:0000256" key="1">
    <source>
        <dbReference type="ARBA" id="ARBA00004141"/>
    </source>
</evidence>
<feature type="transmembrane region" description="Helical" evidence="17">
    <location>
        <begin position="275"/>
        <end position="302"/>
    </location>
</feature>
<dbReference type="EMBL" id="BQKA01000021">
    <property type="protein sequence ID" value="GJM50127.1"/>
    <property type="molecule type" value="Genomic_DNA"/>
</dbReference>
<dbReference type="GO" id="GO:0032153">
    <property type="term" value="C:cell division site"/>
    <property type="evidence" value="ECO:0007669"/>
    <property type="project" value="TreeGrafter"/>
</dbReference>
<evidence type="ECO:0000256" key="10">
    <source>
        <dbReference type="ARBA" id="ARBA00033270"/>
    </source>
</evidence>
<feature type="transmembrane region" description="Helical" evidence="17">
    <location>
        <begin position="12"/>
        <end position="32"/>
    </location>
</feature>
<keyword evidence="3" id="KW-0808">Transferase</keyword>
<dbReference type="Proteomes" id="UP001207736">
    <property type="component" value="Unassembled WGS sequence"/>
</dbReference>
<dbReference type="RefSeq" id="WP_264846762.1">
    <property type="nucleotide sequence ID" value="NZ_BPMA01000028.1"/>
</dbReference>
<feature type="transmembrane region" description="Helical" evidence="17">
    <location>
        <begin position="77"/>
        <end position="95"/>
    </location>
</feature>
<keyword evidence="21" id="KW-1185">Reference proteome</keyword>
<evidence type="ECO:0000256" key="16">
    <source>
        <dbReference type="SAM" id="MobiDB-lite"/>
    </source>
</evidence>
<evidence type="ECO:0000256" key="11">
    <source>
        <dbReference type="ARBA" id="ARBA00038053"/>
    </source>
</evidence>
<accession>A0AAV5AS38</accession>
<keyword evidence="4 17" id="KW-0812">Transmembrane</keyword>
<evidence type="ECO:0000256" key="6">
    <source>
        <dbReference type="ARBA" id="ARBA00022984"/>
    </source>
</evidence>
<dbReference type="AlphaFoldDB" id="A0AAV5AS38"/>
<dbReference type="GO" id="GO:0008360">
    <property type="term" value="P:regulation of cell shape"/>
    <property type="evidence" value="ECO:0007669"/>
    <property type="project" value="UniProtKB-KW"/>
</dbReference>
<feature type="transmembrane region" description="Helical" evidence="17">
    <location>
        <begin position="107"/>
        <end position="130"/>
    </location>
</feature>
<evidence type="ECO:0000256" key="9">
    <source>
        <dbReference type="ARBA" id="ARBA00032370"/>
    </source>
</evidence>
<dbReference type="GO" id="GO:0015648">
    <property type="term" value="F:lipid-linked peptidoglycan transporter activity"/>
    <property type="evidence" value="ECO:0007669"/>
    <property type="project" value="TreeGrafter"/>
</dbReference>
<feature type="transmembrane region" description="Helical" evidence="17">
    <location>
        <begin position="150"/>
        <end position="182"/>
    </location>
</feature>
<evidence type="ECO:0000256" key="8">
    <source>
        <dbReference type="ARBA" id="ARBA00023136"/>
    </source>
</evidence>
<keyword evidence="7 17" id="KW-1133">Transmembrane helix</keyword>
<evidence type="ECO:0000256" key="4">
    <source>
        <dbReference type="ARBA" id="ARBA00022692"/>
    </source>
</evidence>
<evidence type="ECO:0000256" key="13">
    <source>
        <dbReference type="ARBA" id="ARBA00041418"/>
    </source>
</evidence>
<dbReference type="Proteomes" id="UP001208692">
    <property type="component" value="Unassembled WGS sequence"/>
</dbReference>
<comment type="catalytic activity">
    <reaction evidence="15">
        <text>[GlcNAc-(1-&gt;4)-Mur2Ac(oyl-L-Ala-gamma-D-Glu-L-Lys-D-Ala-D-Ala)](n)-di-trans,octa-cis-undecaprenyl diphosphate + beta-D-GlcNAc-(1-&gt;4)-Mur2Ac(oyl-L-Ala-gamma-D-Glu-L-Lys-D-Ala-D-Ala)-di-trans,octa-cis-undecaprenyl diphosphate = [GlcNAc-(1-&gt;4)-Mur2Ac(oyl-L-Ala-gamma-D-Glu-L-Lys-D-Ala-D-Ala)](n+1)-di-trans,octa-cis-undecaprenyl diphosphate + di-trans,octa-cis-undecaprenyl diphosphate + H(+)</text>
        <dbReference type="Rhea" id="RHEA:23708"/>
        <dbReference type="Rhea" id="RHEA-COMP:9602"/>
        <dbReference type="Rhea" id="RHEA-COMP:9603"/>
        <dbReference type="ChEBI" id="CHEBI:15378"/>
        <dbReference type="ChEBI" id="CHEBI:58405"/>
        <dbReference type="ChEBI" id="CHEBI:60033"/>
        <dbReference type="ChEBI" id="CHEBI:78435"/>
        <dbReference type="EC" id="2.4.99.28"/>
    </reaction>
</comment>
<name>A0AAV5AS38_9FLAO</name>
<dbReference type="GO" id="GO:0009252">
    <property type="term" value="P:peptidoglycan biosynthetic process"/>
    <property type="evidence" value="ECO:0007669"/>
    <property type="project" value="UniProtKB-KW"/>
</dbReference>
<dbReference type="GO" id="GO:0008955">
    <property type="term" value="F:peptidoglycan glycosyltransferase activity"/>
    <property type="evidence" value="ECO:0007669"/>
    <property type="project" value="UniProtKB-EC"/>
</dbReference>
<sequence>MQFISKYLKGDLALWGIIFLFAFISFLPVYSASSNLTYVVGKGTPSEYLARHFILILCGLAIIFVVHRFPYRFFRPISRIGIMISIILLFVALMKGTTIEGANASRWLYIFGISFQPSALALIFLMMYVASYLADNYNNQITFQGSFYALWLPTFIIVGLVVIANLSTGVIIFSMVLTLVIIGKYPIKYLFNIGMIGALLMTLFVLTAKAFPDAFPNRVDTWISRIENFISDNPDDKDTYQIDHSKMAIASGGLTGVGAGKSVMKHFLPQSSSDFIFAIIIEEFGIVIGGIGLILLYCMMLLRIIVISHKASTIFGKLLVLGAGLPVVFQAFVNMGVSVGLLPVTGQTLPFITSGGTSIWMTCLSMGIILSVSAREQSKTKNTNTHIKRKQPTHTDQGEDISSENNLARETIEEIALQD</sequence>
<dbReference type="InterPro" id="IPR001182">
    <property type="entry name" value="FtsW/RodA"/>
</dbReference>
<dbReference type="Pfam" id="PF01098">
    <property type="entry name" value="FTSW_RODA_SPOVE"/>
    <property type="match status" value="1"/>
</dbReference>
<evidence type="ECO:0000256" key="5">
    <source>
        <dbReference type="ARBA" id="ARBA00022960"/>
    </source>
</evidence>
<gene>
    <name evidence="18" type="primary">ftsW</name>
    <name evidence="18" type="ORF">RCZ15_11010</name>
    <name evidence="19" type="ORF">RCZ16_13650</name>
</gene>
<evidence type="ECO:0000256" key="7">
    <source>
        <dbReference type="ARBA" id="ARBA00022989"/>
    </source>
</evidence>
<comment type="similarity">
    <text evidence="11">Belongs to the SEDS family. FtsW subfamily.</text>
</comment>
<keyword evidence="18" id="KW-0131">Cell cycle</keyword>
<feature type="transmembrane region" description="Helical" evidence="17">
    <location>
        <begin position="314"/>
        <end position="337"/>
    </location>
</feature>
<keyword evidence="2" id="KW-0328">Glycosyltransferase</keyword>
<evidence type="ECO:0000256" key="14">
    <source>
        <dbReference type="ARBA" id="ARBA00044770"/>
    </source>
</evidence>
<dbReference type="EMBL" id="BQKB01000025">
    <property type="protein sequence ID" value="GJM53048.1"/>
    <property type="molecule type" value="Genomic_DNA"/>
</dbReference>